<evidence type="ECO:0000313" key="6">
    <source>
        <dbReference type="Proteomes" id="UP001198242"/>
    </source>
</evidence>
<evidence type="ECO:0000313" key="5">
    <source>
        <dbReference type="EMBL" id="MCC2210699.1"/>
    </source>
</evidence>
<feature type="domain" description="HTH araC/xylS-type" evidence="4">
    <location>
        <begin position="165"/>
        <end position="263"/>
    </location>
</feature>
<dbReference type="SUPFAM" id="SSF46689">
    <property type="entry name" value="Homeodomain-like"/>
    <property type="match status" value="2"/>
</dbReference>
<dbReference type="Gene3D" id="2.60.120.10">
    <property type="entry name" value="Jelly Rolls"/>
    <property type="match status" value="1"/>
</dbReference>
<name>A0AAE3J9J4_9FIRM</name>
<dbReference type="Pfam" id="PF12833">
    <property type="entry name" value="HTH_18"/>
    <property type="match status" value="1"/>
</dbReference>
<dbReference type="InterPro" id="IPR011051">
    <property type="entry name" value="RmlC_Cupin_sf"/>
</dbReference>
<reference evidence="5 6" key="1">
    <citation type="submission" date="2021-10" db="EMBL/GenBank/DDBJ databases">
        <title>Anaerobic single-cell dispensing facilitates the cultivation of human gut bacteria.</title>
        <authorList>
            <person name="Afrizal A."/>
        </authorList>
    </citation>
    <scope>NUCLEOTIDE SEQUENCE [LARGE SCALE GENOMIC DNA]</scope>
    <source>
        <strain evidence="5 6">CLA-AA-H232</strain>
    </source>
</reference>
<keyword evidence="3" id="KW-0804">Transcription</keyword>
<keyword evidence="6" id="KW-1185">Reference proteome</keyword>
<comment type="caution">
    <text evidence="5">The sequence shown here is derived from an EMBL/GenBank/DDBJ whole genome shotgun (WGS) entry which is preliminary data.</text>
</comment>
<dbReference type="PROSITE" id="PS01124">
    <property type="entry name" value="HTH_ARAC_FAMILY_2"/>
    <property type="match status" value="1"/>
</dbReference>
<sequence length="272" mass="31444">MEVLQSNTADNIYFWIEDKEQGNVNPIYESHGAYEIYIVCNGERRMYLGNVLYKVGTGDALMISASTPHRSFGDGAFSGICIEFSDAYIKEHFTKSQYDKITECFKTPLISLPPNLLPIIRTYSLTAYNNVDMRNDCMLAIVDILYKHIPFSNPNAKRTFDSDLSTIGNYIQKNYLEIKGLDALSEHFGITKSHLCRVFKEHTGITITHYINALKIQRACLLLCESKIPIHDIYKMCGYDNSQYFNRVFKNMKEVTPNQFRQQSRAIKMWKY</sequence>
<evidence type="ECO:0000256" key="2">
    <source>
        <dbReference type="ARBA" id="ARBA00023125"/>
    </source>
</evidence>
<dbReference type="EMBL" id="JAJEQM010000009">
    <property type="protein sequence ID" value="MCC2210699.1"/>
    <property type="molecule type" value="Genomic_DNA"/>
</dbReference>
<dbReference type="SUPFAM" id="SSF51182">
    <property type="entry name" value="RmlC-like cupins"/>
    <property type="match status" value="1"/>
</dbReference>
<accession>A0AAE3J9J4</accession>
<dbReference type="PANTHER" id="PTHR43280:SF2">
    <property type="entry name" value="HTH-TYPE TRANSCRIPTIONAL REGULATOR EXSA"/>
    <property type="match status" value="1"/>
</dbReference>
<dbReference type="InterPro" id="IPR018060">
    <property type="entry name" value="HTH_AraC"/>
</dbReference>
<gene>
    <name evidence="5" type="ORF">LKE05_07835</name>
</gene>
<keyword evidence="2" id="KW-0238">DNA-binding</keyword>
<evidence type="ECO:0000259" key="4">
    <source>
        <dbReference type="PROSITE" id="PS01124"/>
    </source>
</evidence>
<dbReference type="Proteomes" id="UP001198242">
    <property type="component" value="Unassembled WGS sequence"/>
</dbReference>
<organism evidence="5 6">
    <name type="scientific">Hominilimicola fabiformis</name>
    <dbReference type="NCBI Taxonomy" id="2885356"/>
    <lineage>
        <taxon>Bacteria</taxon>
        <taxon>Bacillati</taxon>
        <taxon>Bacillota</taxon>
        <taxon>Clostridia</taxon>
        <taxon>Eubacteriales</taxon>
        <taxon>Oscillospiraceae</taxon>
        <taxon>Hominilimicola</taxon>
    </lineage>
</organism>
<dbReference type="AlphaFoldDB" id="A0AAE3J9J4"/>
<protein>
    <submittedName>
        <fullName evidence="5">AraC family transcriptional regulator</fullName>
    </submittedName>
</protein>
<dbReference type="RefSeq" id="WP_022229768.1">
    <property type="nucleotide sequence ID" value="NZ_JAJEQM010000009.1"/>
</dbReference>
<dbReference type="InterPro" id="IPR009057">
    <property type="entry name" value="Homeodomain-like_sf"/>
</dbReference>
<dbReference type="PANTHER" id="PTHR43280">
    <property type="entry name" value="ARAC-FAMILY TRANSCRIPTIONAL REGULATOR"/>
    <property type="match status" value="1"/>
</dbReference>
<dbReference type="GO" id="GO:0043565">
    <property type="term" value="F:sequence-specific DNA binding"/>
    <property type="evidence" value="ECO:0007669"/>
    <property type="project" value="InterPro"/>
</dbReference>
<evidence type="ECO:0000256" key="1">
    <source>
        <dbReference type="ARBA" id="ARBA00023015"/>
    </source>
</evidence>
<proteinExistence type="predicted"/>
<dbReference type="GO" id="GO:0003700">
    <property type="term" value="F:DNA-binding transcription factor activity"/>
    <property type="evidence" value="ECO:0007669"/>
    <property type="project" value="InterPro"/>
</dbReference>
<dbReference type="SMART" id="SM00342">
    <property type="entry name" value="HTH_ARAC"/>
    <property type="match status" value="1"/>
</dbReference>
<dbReference type="InterPro" id="IPR014710">
    <property type="entry name" value="RmlC-like_jellyroll"/>
</dbReference>
<evidence type="ECO:0000256" key="3">
    <source>
        <dbReference type="ARBA" id="ARBA00023163"/>
    </source>
</evidence>
<keyword evidence="1" id="KW-0805">Transcription regulation</keyword>
<dbReference type="Gene3D" id="1.10.10.60">
    <property type="entry name" value="Homeodomain-like"/>
    <property type="match status" value="2"/>
</dbReference>